<evidence type="ECO:0000313" key="1">
    <source>
        <dbReference type="EMBL" id="MFD1373387.1"/>
    </source>
</evidence>
<dbReference type="RefSeq" id="WP_317795874.1">
    <property type="nucleotide sequence ID" value="NZ_AP028461.1"/>
</dbReference>
<evidence type="ECO:0008006" key="3">
    <source>
        <dbReference type="Google" id="ProtNLM"/>
    </source>
</evidence>
<dbReference type="EMBL" id="JBHTMK010000066">
    <property type="protein sequence ID" value="MFD1373387.1"/>
    <property type="molecule type" value="Genomic_DNA"/>
</dbReference>
<accession>A0ABW4AR97</accession>
<name>A0ABW4AR97_9ACTN</name>
<comment type="caution">
    <text evidence="1">The sequence shown here is derived from an EMBL/GenBank/DDBJ whole genome shotgun (WGS) entry which is preliminary data.</text>
</comment>
<dbReference type="Proteomes" id="UP001597183">
    <property type="component" value="Unassembled WGS sequence"/>
</dbReference>
<sequence length="679" mass="75873">MTEQVRPLQDAEEDLIKQLVARYGMGQRITLVVGSGLGDPAAPRLVDVIRLAEQYARGRDDDGDLTEALHRVRESTGEGGPAALYEGYRRVLADWISADEFDAIAQLSVLKRYRPPELIASPLGSHGFWQPITMLLGEEIEEDHDSWQLSGSIRALGALLAERPELFGARVLTTNIDPALEIAIRRAGGTAVSKVANRTGIPYPQTSDRVVAVHHLHGFWRPLPQSDPGRLTEHIDESAVTRIARHAAPLIEGDLVCVLGSSDRGATIKAALAETRRRNLPVLWASHEPDAPDPEIVGLSSVRHLRPVDNARLFPELAEAFSVRVPSGPTETVKARHPNWERIFVSQPDSEPPEPIDDLLRELERRFGWKSGRPKDAPPIGASPLVYWPVRLRRPSVIHMAQAFAVGALAGRGARIVVALDDLSVADSAALRGPFEAELRRWITHVTPDPDLTFQSLRAYVENRDRMRGPEDMLRPTDPWVVAREFYGRPVSLYTALAAVKALPHLSPFDLDIEESAAMIVQNLQQQGARRILTPMTIWAYLHSLLRKSPDASVITISGRDEGLFWDQWHQIFRHRLSPLYNPRIKSVSHESGMVRWSSAEQLARQLQTVPRSHEEGRYLHWLFQNAVLLPAYLTRRRIPEVDGFAIDSWAAFAAAMEADLPVLNRLADWATERYLGPN</sequence>
<proteinExistence type="predicted"/>
<protein>
    <recommendedName>
        <fullName evidence="3">SIR2-like domain-containing protein</fullName>
    </recommendedName>
</protein>
<evidence type="ECO:0000313" key="2">
    <source>
        <dbReference type="Proteomes" id="UP001597183"/>
    </source>
</evidence>
<organism evidence="1 2">
    <name type="scientific">Actinoplanes sichuanensis</name>
    <dbReference type="NCBI Taxonomy" id="512349"/>
    <lineage>
        <taxon>Bacteria</taxon>
        <taxon>Bacillati</taxon>
        <taxon>Actinomycetota</taxon>
        <taxon>Actinomycetes</taxon>
        <taxon>Micromonosporales</taxon>
        <taxon>Micromonosporaceae</taxon>
        <taxon>Actinoplanes</taxon>
    </lineage>
</organism>
<keyword evidence="2" id="KW-1185">Reference proteome</keyword>
<gene>
    <name evidence="1" type="ORF">ACFQ5G_49345</name>
</gene>
<reference evidence="2" key="1">
    <citation type="journal article" date="2019" name="Int. J. Syst. Evol. Microbiol.">
        <title>The Global Catalogue of Microorganisms (GCM) 10K type strain sequencing project: providing services to taxonomists for standard genome sequencing and annotation.</title>
        <authorList>
            <consortium name="The Broad Institute Genomics Platform"/>
            <consortium name="The Broad Institute Genome Sequencing Center for Infectious Disease"/>
            <person name="Wu L."/>
            <person name="Ma J."/>
        </authorList>
    </citation>
    <scope>NUCLEOTIDE SEQUENCE [LARGE SCALE GENOMIC DNA]</scope>
    <source>
        <strain evidence="2">CCM 7526</strain>
    </source>
</reference>